<evidence type="ECO:0000256" key="1">
    <source>
        <dbReference type="ARBA" id="ARBA00038310"/>
    </source>
</evidence>
<dbReference type="eggNOG" id="COG3618">
    <property type="taxonomic scope" value="Bacteria"/>
</dbReference>
<dbReference type="PATRIC" id="fig|1129794.4.peg.4870"/>
<dbReference type="KEGG" id="gps:C427_4886"/>
<proteinExistence type="inferred from homology"/>
<feature type="domain" description="Amidohydrolase-related" evidence="2">
    <location>
        <begin position="12"/>
        <end position="282"/>
    </location>
</feature>
<dbReference type="InterPro" id="IPR052350">
    <property type="entry name" value="Metallo-dep_Lactonases"/>
</dbReference>
<dbReference type="InterPro" id="IPR032466">
    <property type="entry name" value="Metal_Hydrolase"/>
</dbReference>
<dbReference type="RefSeq" id="WP_007643146.1">
    <property type="nucleotide sequence ID" value="NC_020514.1"/>
</dbReference>
<name>K6ZWJ1_9ALTE</name>
<dbReference type="Gene3D" id="3.20.20.140">
    <property type="entry name" value="Metal-dependent hydrolases"/>
    <property type="match status" value="1"/>
</dbReference>
<dbReference type="STRING" id="1129794.C427_4886"/>
<dbReference type="Proteomes" id="UP000011864">
    <property type="component" value="Chromosome"/>
</dbReference>
<evidence type="ECO:0000259" key="2">
    <source>
        <dbReference type="Pfam" id="PF04909"/>
    </source>
</evidence>
<evidence type="ECO:0000313" key="3">
    <source>
        <dbReference type="EMBL" id="AGH46985.1"/>
    </source>
</evidence>
<organism evidence="3 4">
    <name type="scientific">Paraglaciecola psychrophila 170</name>
    <dbReference type="NCBI Taxonomy" id="1129794"/>
    <lineage>
        <taxon>Bacteria</taxon>
        <taxon>Pseudomonadati</taxon>
        <taxon>Pseudomonadota</taxon>
        <taxon>Gammaproteobacteria</taxon>
        <taxon>Alteromonadales</taxon>
        <taxon>Alteromonadaceae</taxon>
        <taxon>Paraglaciecola</taxon>
    </lineage>
</organism>
<reference evidence="3 4" key="1">
    <citation type="journal article" date="2013" name="Genome Announc.">
        <title>Complete Genome Sequence of Glaciecola psychrophila Strain 170T.</title>
        <authorList>
            <person name="Yin J."/>
            <person name="Chen J."/>
            <person name="Liu G."/>
            <person name="Yu Y."/>
            <person name="Song L."/>
            <person name="Wang X."/>
            <person name="Qu X."/>
        </authorList>
    </citation>
    <scope>NUCLEOTIDE SEQUENCE [LARGE SCALE GENOMIC DNA]</scope>
    <source>
        <strain evidence="3 4">170</strain>
    </source>
</reference>
<dbReference type="GO" id="GO:0016787">
    <property type="term" value="F:hydrolase activity"/>
    <property type="evidence" value="ECO:0007669"/>
    <property type="project" value="InterPro"/>
</dbReference>
<dbReference type="AlphaFoldDB" id="K6ZWJ1"/>
<dbReference type="PANTHER" id="PTHR43569:SF2">
    <property type="entry name" value="AMIDOHYDROLASE-RELATED DOMAIN-CONTAINING PROTEIN"/>
    <property type="match status" value="1"/>
</dbReference>
<dbReference type="HOGENOM" id="CLU_044590_3_0_6"/>
<dbReference type="PANTHER" id="PTHR43569">
    <property type="entry name" value="AMIDOHYDROLASE"/>
    <property type="match status" value="1"/>
</dbReference>
<keyword evidence="4" id="KW-1185">Reference proteome</keyword>
<dbReference type="EMBL" id="CP003837">
    <property type="protein sequence ID" value="AGH46985.1"/>
    <property type="molecule type" value="Genomic_DNA"/>
</dbReference>
<dbReference type="InterPro" id="IPR006680">
    <property type="entry name" value="Amidohydro-rel"/>
</dbReference>
<sequence length="287" mass="32825">MNIQTTQTLMRIDSHHHFCNRKLGYYNWLTEDMGAITSDFSLEGLRSRQKKLSIDKTVLIQAAPDISETKYMLSIAASIDFIVGVVGWVDMQDAEAPYHLARLSKNPYFKGIRPMIQDIQDDDWMLNPALDAAFLSLIQLGLCFDALVKPRHLNQLLKLVNRYPDLNIVIDHAAKPDVVGREFVQWVKDIKALAEKPNVYCKLSGLVTEAGFNPNYEGLVPYMRQLMNVFSASRLMWGSDWPVLNLATDYAQWVDVTEAFLSNTSQIEQMQIWSQTATEFYSLQHLD</sequence>
<dbReference type="Pfam" id="PF04909">
    <property type="entry name" value="Amidohydro_2"/>
    <property type="match status" value="1"/>
</dbReference>
<dbReference type="SUPFAM" id="SSF51556">
    <property type="entry name" value="Metallo-dependent hydrolases"/>
    <property type="match status" value="1"/>
</dbReference>
<gene>
    <name evidence="3" type="ORF">C427_4886</name>
</gene>
<accession>K6ZWJ1</accession>
<dbReference type="OrthoDB" id="5450317at2"/>
<comment type="similarity">
    <text evidence="1">Belongs to the metallo-dependent hydrolases superfamily.</text>
</comment>
<protein>
    <recommendedName>
        <fullName evidence="2">Amidohydrolase-related domain-containing protein</fullName>
    </recommendedName>
</protein>
<evidence type="ECO:0000313" key="4">
    <source>
        <dbReference type="Proteomes" id="UP000011864"/>
    </source>
</evidence>